<name>A0A0F9NQ54_9ZZZZ</name>
<evidence type="ECO:0000256" key="1">
    <source>
        <dbReference type="ARBA" id="ARBA00007405"/>
    </source>
</evidence>
<evidence type="ECO:0000256" key="2">
    <source>
        <dbReference type="ARBA" id="ARBA00012274"/>
    </source>
</evidence>
<protein>
    <recommendedName>
        <fullName evidence="2">ribonucleoside-diphosphate reductase</fullName>
        <ecNumber evidence="2">1.17.4.1</ecNumber>
    </recommendedName>
</protein>
<dbReference type="Pfam" id="PF12637">
    <property type="entry name" value="TSCPD"/>
    <property type="match status" value="1"/>
</dbReference>
<reference evidence="7" key="1">
    <citation type="journal article" date="2015" name="Nature">
        <title>Complex archaea that bridge the gap between prokaryotes and eukaryotes.</title>
        <authorList>
            <person name="Spang A."/>
            <person name="Saw J.H."/>
            <person name="Jorgensen S.L."/>
            <person name="Zaremba-Niedzwiedzka K."/>
            <person name="Martijn J."/>
            <person name="Lind A.E."/>
            <person name="van Eijk R."/>
            <person name="Schleper C."/>
            <person name="Guy L."/>
            <person name="Ettema T.J."/>
        </authorList>
    </citation>
    <scope>NUCLEOTIDE SEQUENCE</scope>
</reference>
<keyword evidence="3" id="KW-0237">DNA synthesis</keyword>
<evidence type="ECO:0000256" key="4">
    <source>
        <dbReference type="ARBA" id="ARBA00022741"/>
    </source>
</evidence>
<proteinExistence type="inferred from homology"/>
<comment type="similarity">
    <text evidence="1">Belongs to the ribonucleoside diphosphate reductase class-2 family.</text>
</comment>
<dbReference type="GO" id="GO:0000166">
    <property type="term" value="F:nucleotide binding"/>
    <property type="evidence" value="ECO:0007669"/>
    <property type="project" value="UniProtKB-KW"/>
</dbReference>
<organism evidence="7">
    <name type="scientific">marine sediment metagenome</name>
    <dbReference type="NCBI Taxonomy" id="412755"/>
    <lineage>
        <taxon>unclassified sequences</taxon>
        <taxon>metagenomes</taxon>
        <taxon>ecological metagenomes</taxon>
    </lineage>
</organism>
<comment type="catalytic activity">
    <reaction evidence="5">
        <text>a 2'-deoxyribonucleoside 5'-diphosphate + [thioredoxin]-disulfide + H2O = a ribonucleoside 5'-diphosphate + [thioredoxin]-dithiol</text>
        <dbReference type="Rhea" id="RHEA:23252"/>
        <dbReference type="Rhea" id="RHEA-COMP:10698"/>
        <dbReference type="Rhea" id="RHEA-COMP:10700"/>
        <dbReference type="ChEBI" id="CHEBI:15377"/>
        <dbReference type="ChEBI" id="CHEBI:29950"/>
        <dbReference type="ChEBI" id="CHEBI:50058"/>
        <dbReference type="ChEBI" id="CHEBI:57930"/>
        <dbReference type="ChEBI" id="CHEBI:73316"/>
        <dbReference type="EC" id="1.17.4.1"/>
    </reaction>
</comment>
<evidence type="ECO:0000256" key="3">
    <source>
        <dbReference type="ARBA" id="ARBA00022634"/>
    </source>
</evidence>
<dbReference type="AlphaFoldDB" id="A0A0F9NQ54"/>
<comment type="caution">
    <text evidence="7">The sequence shown here is derived from an EMBL/GenBank/DDBJ whole genome shotgun (WGS) entry which is preliminary data.</text>
</comment>
<dbReference type="GO" id="GO:0071897">
    <property type="term" value="P:DNA biosynthetic process"/>
    <property type="evidence" value="ECO:0007669"/>
    <property type="project" value="UniProtKB-KW"/>
</dbReference>
<dbReference type="EC" id="1.17.4.1" evidence="2"/>
<gene>
    <name evidence="7" type="ORF">LCGC14_1309930</name>
</gene>
<dbReference type="InterPro" id="IPR024434">
    <property type="entry name" value="TSCPD_dom"/>
</dbReference>
<feature type="domain" description="TSCPD" evidence="6">
    <location>
        <begin position="30"/>
        <end position="125"/>
    </location>
</feature>
<accession>A0A0F9NQ54</accession>
<dbReference type="GO" id="GO:0004748">
    <property type="term" value="F:ribonucleoside-diphosphate reductase activity, thioredoxin disulfide as acceptor"/>
    <property type="evidence" value="ECO:0007669"/>
    <property type="project" value="UniProtKB-EC"/>
</dbReference>
<evidence type="ECO:0000259" key="6">
    <source>
        <dbReference type="Pfam" id="PF12637"/>
    </source>
</evidence>
<keyword evidence="4" id="KW-0547">Nucleotide-binding</keyword>
<evidence type="ECO:0000256" key="5">
    <source>
        <dbReference type="ARBA" id="ARBA00047754"/>
    </source>
</evidence>
<dbReference type="EMBL" id="LAZR01007720">
    <property type="protein sequence ID" value="KKM83397.1"/>
    <property type="molecule type" value="Genomic_DNA"/>
</dbReference>
<evidence type="ECO:0000313" key="7">
    <source>
        <dbReference type="EMBL" id="KKM83397.1"/>
    </source>
</evidence>
<sequence length="128" mass="14094">MPEIVYGDDIIDEWPTVRKGLGHTVRITDTRGNIYKMYINTGCYKDGRLGEVFIRMGKEGSTVRGLLNTVGILMTTLLRNGVPVNQVCGLLREGGHSYPPSGSTDNDDLPTADSLIGYLADWLEENFG</sequence>